<dbReference type="Pfam" id="PF05673">
    <property type="entry name" value="DUF815"/>
    <property type="match status" value="1"/>
</dbReference>
<dbReference type="PANTHER" id="PTHR42935">
    <property type="entry name" value="SLR0930 PROTEIN"/>
    <property type="match status" value="1"/>
</dbReference>
<name>A0ABT1TGZ8_9GAMM</name>
<reference evidence="2 3" key="1">
    <citation type="submission" date="2022-07" db="EMBL/GenBank/DDBJ databases">
        <title>Methylomonas rivi sp. nov., Methylomonas rosea sp. nov., Methylomonas aureus sp. nov. and Methylomonas subterranea sp. nov., four novel methanotrophs isolated from a freshwater creek and the deep terrestrial subsurface.</title>
        <authorList>
            <person name="Abin C."/>
            <person name="Sankaranarayanan K."/>
            <person name="Garner C."/>
            <person name="Sindelar R."/>
            <person name="Kotary K."/>
            <person name="Garner R."/>
            <person name="Barclay S."/>
            <person name="Lawson P."/>
            <person name="Krumholz L."/>
        </authorList>
    </citation>
    <scope>NUCLEOTIDE SEQUENCE [LARGE SCALE GENOMIC DNA]</scope>
    <source>
        <strain evidence="2 3">SURF-2</strain>
    </source>
</reference>
<dbReference type="RefSeq" id="WP_256602566.1">
    <property type="nucleotide sequence ID" value="NZ_JANIBJ010000019.1"/>
</dbReference>
<dbReference type="InterPro" id="IPR008533">
    <property type="entry name" value="DUF815"/>
</dbReference>
<comment type="caution">
    <text evidence="2">The sequence shown here is derived from an EMBL/GenBank/DDBJ whole genome shotgun (WGS) entry which is preliminary data.</text>
</comment>
<dbReference type="Gene3D" id="3.40.50.300">
    <property type="entry name" value="P-loop containing nucleotide triphosphate hydrolases"/>
    <property type="match status" value="1"/>
</dbReference>
<dbReference type="InterPro" id="IPR027417">
    <property type="entry name" value="P-loop_NTPase"/>
</dbReference>
<dbReference type="GO" id="GO:0005524">
    <property type="term" value="F:ATP binding"/>
    <property type="evidence" value="ECO:0007669"/>
    <property type="project" value="UniProtKB-KW"/>
</dbReference>
<evidence type="ECO:0000313" key="3">
    <source>
        <dbReference type="Proteomes" id="UP001524499"/>
    </source>
</evidence>
<evidence type="ECO:0000259" key="1">
    <source>
        <dbReference type="SMART" id="SM00382"/>
    </source>
</evidence>
<dbReference type="EMBL" id="JANIBJ010000019">
    <property type="protein sequence ID" value="MCQ8104728.1"/>
    <property type="molecule type" value="Genomic_DNA"/>
</dbReference>
<dbReference type="PANTHER" id="PTHR42935:SF1">
    <property type="entry name" value="SLR0930 PROTEIN"/>
    <property type="match status" value="1"/>
</dbReference>
<dbReference type="SMART" id="SM00382">
    <property type="entry name" value="AAA"/>
    <property type="match status" value="1"/>
</dbReference>
<keyword evidence="2" id="KW-0547">Nucleotide-binding</keyword>
<feature type="domain" description="AAA+ ATPase" evidence="1">
    <location>
        <begin position="55"/>
        <end position="176"/>
    </location>
</feature>
<gene>
    <name evidence="2" type="ORF">NP590_11480</name>
</gene>
<keyword evidence="2" id="KW-0067">ATP-binding</keyword>
<keyword evidence="3" id="KW-1185">Reference proteome</keyword>
<accession>A0ABT1TGZ8</accession>
<dbReference type="SUPFAM" id="SSF52540">
    <property type="entry name" value="P-loop containing nucleoside triphosphate hydrolases"/>
    <property type="match status" value="1"/>
</dbReference>
<dbReference type="Proteomes" id="UP001524499">
    <property type="component" value="Unassembled WGS sequence"/>
</dbReference>
<evidence type="ECO:0000313" key="2">
    <source>
        <dbReference type="EMBL" id="MCQ8104728.1"/>
    </source>
</evidence>
<sequence>MIDWNTTYAAIWRQRQAFLRPVQQTDPIRLEQLLGIESQKQQLIANTERFIGGQAANNALLWGARGTGKSSLVKALLNTYRDRGLRIIEVDKQDLLYLAEIVDEIRELPQRFIIYCDDLSFDNGDTLYKPLKSVLEGSIEPPPANVLFYATSNRRHLLPEQMRDNLDTQLIDGEVHYSDTIEEKISLSDRFGLRLAFYPQPTPTYLDIVDSYFADFAGDRAVLHKAALDFAHQNAGKNGRTARQFFNSYNQNN</sequence>
<proteinExistence type="predicted"/>
<organism evidence="2 3">
    <name type="scientific">Methylomonas subterranea</name>
    <dbReference type="NCBI Taxonomy" id="2952225"/>
    <lineage>
        <taxon>Bacteria</taxon>
        <taxon>Pseudomonadati</taxon>
        <taxon>Pseudomonadota</taxon>
        <taxon>Gammaproteobacteria</taxon>
        <taxon>Methylococcales</taxon>
        <taxon>Methylococcaceae</taxon>
        <taxon>Methylomonas</taxon>
    </lineage>
</organism>
<protein>
    <submittedName>
        <fullName evidence="2">ATP-binding protein</fullName>
    </submittedName>
</protein>
<dbReference type="InterPro" id="IPR003593">
    <property type="entry name" value="AAA+_ATPase"/>
</dbReference>